<dbReference type="SUPFAM" id="SSF47699">
    <property type="entry name" value="Bifunctional inhibitor/lipid-transfer protein/seed storage 2S albumin"/>
    <property type="match status" value="1"/>
</dbReference>
<dbReference type="Gene3D" id="1.10.110.10">
    <property type="entry name" value="Plant lipid-transfer and hydrophobic proteins"/>
    <property type="match status" value="1"/>
</dbReference>
<dbReference type="InterPro" id="IPR016140">
    <property type="entry name" value="Bifunc_inhib/LTP/seed_store"/>
</dbReference>
<evidence type="ECO:0000256" key="1">
    <source>
        <dbReference type="ARBA" id="ARBA00009748"/>
    </source>
</evidence>
<sequence length="143" mass="15437">MELCTMGSYKAVRIIGVVMLLSWAPTVYAFIECSTVTQYFSACSIFITYGSPDPIPGSPCCDAMSGLKTIANIGDNRHYVCRCLMGLIDTFNPNATAIGILPGLCGISLGFIIGPNIDCKFPVFFQDHLEIVVKGSISTYGKF</sequence>
<comment type="similarity">
    <text evidence="1">Belongs to the plant LTP family.</text>
</comment>
<feature type="domain" description="Bifunctional inhibitor/plant lipid transfer protein/seed storage helical" evidence="3">
    <location>
        <begin position="33"/>
        <end position="111"/>
    </location>
</feature>
<accession>A0A8B8MC81</accession>
<dbReference type="RefSeq" id="XP_027364719.1">
    <property type="nucleotide sequence ID" value="XM_027508918.1"/>
</dbReference>
<organism evidence="4 5">
    <name type="scientific">Abrus precatorius</name>
    <name type="common">Indian licorice</name>
    <name type="synonym">Glycine abrus</name>
    <dbReference type="NCBI Taxonomy" id="3816"/>
    <lineage>
        <taxon>Eukaryota</taxon>
        <taxon>Viridiplantae</taxon>
        <taxon>Streptophyta</taxon>
        <taxon>Embryophyta</taxon>
        <taxon>Tracheophyta</taxon>
        <taxon>Spermatophyta</taxon>
        <taxon>Magnoliopsida</taxon>
        <taxon>eudicotyledons</taxon>
        <taxon>Gunneridae</taxon>
        <taxon>Pentapetalae</taxon>
        <taxon>rosids</taxon>
        <taxon>fabids</taxon>
        <taxon>Fabales</taxon>
        <taxon>Fabaceae</taxon>
        <taxon>Papilionoideae</taxon>
        <taxon>50 kb inversion clade</taxon>
        <taxon>NPAAA clade</taxon>
        <taxon>indigoferoid/millettioid clade</taxon>
        <taxon>Abreae</taxon>
        <taxon>Abrus</taxon>
    </lineage>
</organism>
<dbReference type="CDD" id="cd01960">
    <property type="entry name" value="nsLTP1"/>
    <property type="match status" value="1"/>
</dbReference>
<dbReference type="Proteomes" id="UP000694853">
    <property type="component" value="Unplaced"/>
</dbReference>
<dbReference type="KEGG" id="aprc:113871819"/>
<reference evidence="5" key="2">
    <citation type="submission" date="2025-08" db="UniProtKB">
        <authorList>
            <consortium name="RefSeq"/>
        </authorList>
    </citation>
    <scope>IDENTIFICATION</scope>
    <source>
        <tissue evidence="5">Young leaves</tissue>
    </source>
</reference>
<evidence type="ECO:0000313" key="4">
    <source>
        <dbReference type="Proteomes" id="UP000694853"/>
    </source>
</evidence>
<dbReference type="InterPro" id="IPR000528">
    <property type="entry name" value="Plant_nsLTP"/>
</dbReference>
<protein>
    <submittedName>
        <fullName evidence="5">Non-specific lipid-transfer protein 14</fullName>
    </submittedName>
</protein>
<dbReference type="GeneID" id="113871819"/>
<evidence type="ECO:0000259" key="3">
    <source>
        <dbReference type="Pfam" id="PF00234"/>
    </source>
</evidence>
<dbReference type="Pfam" id="PF00234">
    <property type="entry name" value="Tryp_alpha_amyl"/>
    <property type="match status" value="1"/>
</dbReference>
<dbReference type="AlphaFoldDB" id="A0A8B8MC81"/>
<dbReference type="PANTHER" id="PTHR33076">
    <property type="entry name" value="NON-SPECIFIC LIPID-TRANSFER PROTEIN 2-RELATED"/>
    <property type="match status" value="1"/>
</dbReference>
<keyword evidence="2" id="KW-1015">Disulfide bond</keyword>
<name>A0A8B8MC81_ABRPR</name>
<proteinExistence type="inferred from homology"/>
<dbReference type="GO" id="GO:0008289">
    <property type="term" value="F:lipid binding"/>
    <property type="evidence" value="ECO:0007669"/>
    <property type="project" value="InterPro"/>
</dbReference>
<gene>
    <name evidence="5" type="primary">LOC113871819</name>
</gene>
<dbReference type="GO" id="GO:0006869">
    <property type="term" value="P:lipid transport"/>
    <property type="evidence" value="ECO:0007669"/>
    <property type="project" value="InterPro"/>
</dbReference>
<dbReference type="OrthoDB" id="1919446at2759"/>
<dbReference type="InterPro" id="IPR036312">
    <property type="entry name" value="Bifun_inhib/LTP/seed_sf"/>
</dbReference>
<evidence type="ECO:0000256" key="2">
    <source>
        <dbReference type="ARBA" id="ARBA00023157"/>
    </source>
</evidence>
<reference evidence="4" key="1">
    <citation type="journal article" date="2019" name="Toxins">
        <title>Detection of Abrin-Like and Prepropulchellin-Like Toxin Genes and Transcripts Using Whole Genome Sequencing and Full-Length Transcript Sequencing of Abrus precatorius.</title>
        <authorList>
            <person name="Hovde B.T."/>
            <person name="Daligault H.E."/>
            <person name="Hanschen E.R."/>
            <person name="Kunde Y.A."/>
            <person name="Johnson M.B."/>
            <person name="Starkenburg S.R."/>
            <person name="Johnson S.L."/>
        </authorList>
    </citation>
    <scope>NUCLEOTIDE SEQUENCE [LARGE SCALE GENOMIC DNA]</scope>
</reference>
<evidence type="ECO:0000313" key="5">
    <source>
        <dbReference type="RefSeq" id="XP_027364719.1"/>
    </source>
</evidence>
<keyword evidence="4" id="KW-1185">Reference proteome</keyword>
<dbReference type="PRINTS" id="PR00382">
    <property type="entry name" value="LIPIDTRNSFER"/>
</dbReference>